<dbReference type="GO" id="GO:0005886">
    <property type="term" value="C:plasma membrane"/>
    <property type="evidence" value="ECO:0007669"/>
    <property type="project" value="UniProtKB-SubCell"/>
</dbReference>
<evidence type="ECO:0000256" key="4">
    <source>
        <dbReference type="ARBA" id="ARBA00022692"/>
    </source>
</evidence>
<keyword evidence="3" id="KW-0997">Cell inner membrane</keyword>
<evidence type="ECO:0000259" key="9">
    <source>
        <dbReference type="Pfam" id="PF12821"/>
    </source>
</evidence>
<feature type="domain" description="Threonine/Serine exporter ThrE" evidence="9">
    <location>
        <begin position="6"/>
        <end position="133"/>
    </location>
</feature>
<accession>A0A7G9S1S5</accession>
<feature type="transmembrane region" description="Helical" evidence="8">
    <location>
        <begin position="6"/>
        <end position="23"/>
    </location>
</feature>
<dbReference type="PANTHER" id="PTHR34390:SF1">
    <property type="entry name" value="SUCCINATE TRANSPORTER SUBUNIT YJJB-RELATED"/>
    <property type="match status" value="1"/>
</dbReference>
<feature type="transmembrane region" description="Helical" evidence="8">
    <location>
        <begin position="109"/>
        <end position="135"/>
    </location>
</feature>
<dbReference type="Pfam" id="PF12821">
    <property type="entry name" value="ThrE_2"/>
    <property type="match status" value="1"/>
</dbReference>
<dbReference type="EMBL" id="CP060715">
    <property type="protein sequence ID" value="QNN61800.1"/>
    <property type="molecule type" value="Genomic_DNA"/>
</dbReference>
<evidence type="ECO:0000256" key="5">
    <source>
        <dbReference type="ARBA" id="ARBA00022989"/>
    </source>
</evidence>
<keyword evidence="5 8" id="KW-1133">Transmembrane helix</keyword>
<comment type="similarity">
    <text evidence="7">Belongs to the ThrE exporter (TC 2.A.79) family.</text>
</comment>
<gene>
    <name evidence="10" type="ORF">H9L01_02405</name>
</gene>
<evidence type="ECO:0000256" key="3">
    <source>
        <dbReference type="ARBA" id="ARBA00022519"/>
    </source>
</evidence>
<feature type="transmembrane region" description="Helical" evidence="8">
    <location>
        <begin position="52"/>
        <end position="71"/>
    </location>
</feature>
<dbReference type="AlphaFoldDB" id="A0A7G9S1S5"/>
<proteinExistence type="inferred from homology"/>
<protein>
    <submittedName>
        <fullName evidence="10">Threonine/serine exporter family protein</fullName>
    </submittedName>
</protein>
<dbReference type="GO" id="GO:0015744">
    <property type="term" value="P:succinate transport"/>
    <property type="evidence" value="ECO:0007669"/>
    <property type="project" value="TreeGrafter"/>
</dbReference>
<dbReference type="InterPro" id="IPR024528">
    <property type="entry name" value="ThrE_2"/>
</dbReference>
<sequence length="147" mass="16226">MRVLVQALSSFVSAFFFGIIVNVPRKVLFNCGFTGMAGWISAWILMQLGVSQIIAVFIGSIFVSFLSIYFAKKNRMPATTFNIPGVFPLVPGIAAYQTVNAFVSGDYILGMGLIVKTFSISVSIALAIVMVEVFYRFFVRMASRRPQ</sequence>
<dbReference type="Proteomes" id="UP000515928">
    <property type="component" value="Chromosome"/>
</dbReference>
<evidence type="ECO:0000256" key="2">
    <source>
        <dbReference type="ARBA" id="ARBA00022475"/>
    </source>
</evidence>
<keyword evidence="2" id="KW-1003">Cell membrane</keyword>
<evidence type="ECO:0000313" key="10">
    <source>
        <dbReference type="EMBL" id="QNN61800.1"/>
    </source>
</evidence>
<evidence type="ECO:0000256" key="6">
    <source>
        <dbReference type="ARBA" id="ARBA00023136"/>
    </source>
</evidence>
<comment type="subcellular location">
    <subcellularLocation>
        <location evidence="1">Cell membrane</location>
        <topology evidence="1">Multi-pass membrane protein</topology>
    </subcellularLocation>
</comment>
<dbReference type="InterPro" id="IPR050539">
    <property type="entry name" value="ThrE_Dicarb/AminoAcid_Exp"/>
</dbReference>
<reference evidence="10 11" key="1">
    <citation type="submission" date="2020-08" db="EMBL/GenBank/DDBJ databases">
        <title>Genome sequence of Erysipelothrix inopinata DSM 15511T.</title>
        <authorList>
            <person name="Hyun D.-W."/>
            <person name="Bae J.-W."/>
        </authorList>
    </citation>
    <scope>NUCLEOTIDE SEQUENCE [LARGE SCALE GENOMIC DNA]</scope>
    <source>
        <strain evidence="10 11">DSM 15511</strain>
    </source>
</reference>
<keyword evidence="4 8" id="KW-0812">Transmembrane</keyword>
<evidence type="ECO:0000313" key="11">
    <source>
        <dbReference type="Proteomes" id="UP000515928"/>
    </source>
</evidence>
<organism evidence="10 11">
    <name type="scientific">Erysipelothrix inopinata</name>
    <dbReference type="NCBI Taxonomy" id="225084"/>
    <lineage>
        <taxon>Bacteria</taxon>
        <taxon>Bacillati</taxon>
        <taxon>Bacillota</taxon>
        <taxon>Erysipelotrichia</taxon>
        <taxon>Erysipelotrichales</taxon>
        <taxon>Erysipelotrichaceae</taxon>
        <taxon>Erysipelothrix</taxon>
    </lineage>
</organism>
<keyword evidence="6 8" id="KW-0472">Membrane</keyword>
<dbReference type="PANTHER" id="PTHR34390">
    <property type="entry name" value="UPF0442 PROTEIN YJJB-RELATED"/>
    <property type="match status" value="1"/>
</dbReference>
<evidence type="ECO:0000256" key="7">
    <source>
        <dbReference type="ARBA" id="ARBA00034125"/>
    </source>
</evidence>
<keyword evidence="11" id="KW-1185">Reference proteome</keyword>
<evidence type="ECO:0000256" key="1">
    <source>
        <dbReference type="ARBA" id="ARBA00004651"/>
    </source>
</evidence>
<evidence type="ECO:0000256" key="8">
    <source>
        <dbReference type="SAM" id="Phobius"/>
    </source>
</evidence>
<name>A0A7G9S1S5_9FIRM</name>
<feature type="transmembrane region" description="Helical" evidence="8">
    <location>
        <begin position="83"/>
        <end position="103"/>
    </location>
</feature>
<dbReference type="KEGG" id="eio:H9L01_02405"/>